<feature type="compositionally biased region" description="Basic residues" evidence="1">
    <location>
        <begin position="368"/>
        <end position="378"/>
    </location>
</feature>
<feature type="compositionally biased region" description="Basic residues" evidence="1">
    <location>
        <begin position="237"/>
        <end position="248"/>
    </location>
</feature>
<dbReference type="InParanoid" id="A0A6J3R1S1"/>
<feature type="compositionally biased region" description="Basic residues" evidence="1">
    <location>
        <begin position="283"/>
        <end position="293"/>
    </location>
</feature>
<feature type="compositionally biased region" description="Gly residues" evidence="1">
    <location>
        <begin position="52"/>
        <end position="61"/>
    </location>
</feature>
<feature type="compositionally biased region" description="Polar residues" evidence="1">
    <location>
        <begin position="197"/>
        <end position="210"/>
    </location>
</feature>
<feature type="compositionally biased region" description="Low complexity" evidence="1">
    <location>
        <begin position="1"/>
        <end position="19"/>
    </location>
</feature>
<evidence type="ECO:0000313" key="2">
    <source>
        <dbReference type="Proteomes" id="UP000245320"/>
    </source>
</evidence>
<protein>
    <submittedName>
        <fullName evidence="3">Translation initiation factor IF-2-like</fullName>
    </submittedName>
</protein>
<reference evidence="3" key="1">
    <citation type="submission" date="2025-08" db="UniProtKB">
        <authorList>
            <consortium name="RefSeq"/>
        </authorList>
    </citation>
    <scope>IDENTIFICATION</scope>
    <source>
        <tissue evidence="3">Spleen</tissue>
    </source>
</reference>
<gene>
    <name evidence="3" type="primary">LOC109549694</name>
</gene>
<dbReference type="AlphaFoldDB" id="A0A6J3R1S1"/>
<feature type="compositionally biased region" description="Low complexity" evidence="1">
    <location>
        <begin position="211"/>
        <end position="236"/>
    </location>
</feature>
<organism evidence="2 3">
    <name type="scientific">Tursiops truncatus</name>
    <name type="common">Atlantic bottle-nosed dolphin</name>
    <name type="synonym">Delphinus truncatus</name>
    <dbReference type="NCBI Taxonomy" id="9739"/>
    <lineage>
        <taxon>Eukaryota</taxon>
        <taxon>Metazoa</taxon>
        <taxon>Chordata</taxon>
        <taxon>Craniata</taxon>
        <taxon>Vertebrata</taxon>
        <taxon>Euteleostomi</taxon>
        <taxon>Mammalia</taxon>
        <taxon>Eutheria</taxon>
        <taxon>Laurasiatheria</taxon>
        <taxon>Artiodactyla</taxon>
        <taxon>Whippomorpha</taxon>
        <taxon>Cetacea</taxon>
        <taxon>Odontoceti</taxon>
        <taxon>Delphinidae</taxon>
        <taxon>Tursiops</taxon>
    </lineage>
</organism>
<dbReference type="Proteomes" id="UP000245320">
    <property type="component" value="Chromosome 2"/>
</dbReference>
<sequence>MAARPAQIRSSRPPAARPAAPKRKDDLPITESLLFPRIHYHQCPACERVSGTGSGRGPGGGRARRRRAAQGPARPRRRSAPPRHWRRRSRAIPSVRTTLTLSSDRLRPGSGEPGEGAPRCVRLGPARSDCLLRLCLLPLRRRYPSSPRRRRRRVLLLRRRLLLLPPPPLVPPLPLHQLHPGNSAAAAFGNPRHFPPCSSSPTLARSGTPPSANLGSPRPSSSSAAWLASSRPVRSFRSPRRARRRASGRRPSTLGVVRLGEPPEAGPGGPGARGAGGAFGRRPVGRARSHRGLNKGGCAAARAPGGAGRGGVPQERAGRRPRPCGLRPGSPWLGGGRMLAQAPAPRAGTRAAPEARAAAWGGQGAPLGRRRLRRNKQKPCKELTGSP</sequence>
<name>A0A6J3R1S1_TURTR</name>
<accession>A0A6J3R1S1</accession>
<evidence type="ECO:0000256" key="1">
    <source>
        <dbReference type="SAM" id="MobiDB-lite"/>
    </source>
</evidence>
<dbReference type="OrthoDB" id="10675115at2759"/>
<feature type="compositionally biased region" description="Gly residues" evidence="1">
    <location>
        <begin position="266"/>
        <end position="279"/>
    </location>
</feature>
<proteinExistence type="predicted"/>
<keyword evidence="2" id="KW-1185">Reference proteome</keyword>
<dbReference type="RefSeq" id="XP_033708419.1">
    <property type="nucleotide sequence ID" value="XM_033852528.1"/>
</dbReference>
<feature type="region of interest" description="Disordered" evidence="1">
    <location>
        <begin position="47"/>
        <end position="120"/>
    </location>
</feature>
<feature type="region of interest" description="Disordered" evidence="1">
    <location>
        <begin position="1"/>
        <end position="29"/>
    </location>
</feature>
<evidence type="ECO:0000313" key="3">
    <source>
        <dbReference type="RefSeq" id="XP_033708419.1"/>
    </source>
</evidence>
<feature type="region of interest" description="Disordered" evidence="1">
    <location>
        <begin position="184"/>
        <end position="387"/>
    </location>
</feature>
<feature type="compositionally biased region" description="Low complexity" evidence="1">
    <location>
        <begin position="340"/>
        <end position="360"/>
    </location>
</feature>
<dbReference type="GeneID" id="109549694"/>
<feature type="compositionally biased region" description="Basic residues" evidence="1">
    <location>
        <begin position="62"/>
        <end position="90"/>
    </location>
</feature>